<dbReference type="InterPro" id="IPR022037">
    <property type="entry name" value="DUF3606"/>
</dbReference>
<proteinExistence type="predicted"/>
<protein>
    <submittedName>
        <fullName evidence="1">DUF3606 domain-containing protein</fullName>
    </submittedName>
</protein>
<comment type="caution">
    <text evidence="1">The sequence shown here is derived from an EMBL/GenBank/DDBJ whole genome shotgun (WGS) entry which is preliminary data.</text>
</comment>
<reference evidence="2" key="1">
    <citation type="journal article" date="2019" name="Int. J. Syst. Evol. Microbiol.">
        <title>The Global Catalogue of Microorganisms (GCM) 10K type strain sequencing project: providing services to taxonomists for standard genome sequencing and annotation.</title>
        <authorList>
            <consortium name="The Broad Institute Genomics Platform"/>
            <consortium name="The Broad Institute Genome Sequencing Center for Infectious Disease"/>
            <person name="Wu L."/>
            <person name="Ma J."/>
        </authorList>
    </citation>
    <scope>NUCLEOTIDE SEQUENCE [LARGE SCALE GENOMIC DNA]</scope>
    <source>
        <strain evidence="2">DFY28</strain>
    </source>
</reference>
<dbReference type="RefSeq" id="WP_377280490.1">
    <property type="nucleotide sequence ID" value="NZ_JBHRSI010000001.1"/>
</dbReference>
<evidence type="ECO:0000313" key="1">
    <source>
        <dbReference type="EMBL" id="MFD1782456.1"/>
    </source>
</evidence>
<accession>A0ABW4MXT4</accession>
<keyword evidence="2" id="KW-1185">Reference proteome</keyword>
<sequence>MSDDPTNRGGQDKQRVSLVRDEEVRYWTDKFQVTPDELRDAVDRVGDRASAVAQELGRAL</sequence>
<dbReference type="EMBL" id="JBHUEY010000001">
    <property type="protein sequence ID" value="MFD1782456.1"/>
    <property type="molecule type" value="Genomic_DNA"/>
</dbReference>
<dbReference type="Pfam" id="PF12244">
    <property type="entry name" value="DUF3606"/>
    <property type="match status" value="1"/>
</dbReference>
<dbReference type="Proteomes" id="UP001597237">
    <property type="component" value="Unassembled WGS sequence"/>
</dbReference>
<organism evidence="1 2">
    <name type="scientific">Phenylobacterium terrae</name>
    <dbReference type="NCBI Taxonomy" id="2665495"/>
    <lineage>
        <taxon>Bacteria</taxon>
        <taxon>Pseudomonadati</taxon>
        <taxon>Pseudomonadota</taxon>
        <taxon>Alphaproteobacteria</taxon>
        <taxon>Caulobacterales</taxon>
        <taxon>Caulobacteraceae</taxon>
        <taxon>Phenylobacterium</taxon>
    </lineage>
</organism>
<name>A0ABW4MXT4_9CAUL</name>
<gene>
    <name evidence="1" type="ORF">ACFSC0_03535</name>
</gene>
<evidence type="ECO:0000313" key="2">
    <source>
        <dbReference type="Proteomes" id="UP001597237"/>
    </source>
</evidence>